<organism evidence="2 3">
    <name type="scientific">Prosthecodimorpha staleyi</name>
    <dbReference type="NCBI Taxonomy" id="2840188"/>
    <lineage>
        <taxon>Bacteria</taxon>
        <taxon>Pseudomonadati</taxon>
        <taxon>Pseudomonadota</taxon>
        <taxon>Alphaproteobacteria</taxon>
        <taxon>Hyphomicrobiales</taxon>
        <taxon>Ancalomicrobiaceae</taxon>
        <taxon>Prosthecodimorpha</taxon>
    </lineage>
</organism>
<gene>
    <name evidence="2" type="ORF">KL771_26665</name>
</gene>
<dbReference type="AlphaFoldDB" id="A0A947GFD4"/>
<protein>
    <submittedName>
        <fullName evidence="2">PIN domain-containing protein</fullName>
    </submittedName>
</protein>
<dbReference type="RefSeq" id="WP_261971569.1">
    <property type="nucleotide sequence ID" value="NZ_JAHHZF010000019.1"/>
</dbReference>
<evidence type="ECO:0000313" key="2">
    <source>
        <dbReference type="EMBL" id="MBT9293072.1"/>
    </source>
</evidence>
<accession>A0A947GFD4</accession>
<keyword evidence="3" id="KW-1185">Reference proteome</keyword>
<dbReference type="InterPro" id="IPR029060">
    <property type="entry name" value="PIN-like_dom_sf"/>
</dbReference>
<dbReference type="InterPro" id="IPR002716">
    <property type="entry name" value="PIN_dom"/>
</dbReference>
<sequence>MIGPLLADTRILHWSLNGDRRHDPFDRLIIAQAKHEGWPLMTADPAFRRYDVAIA</sequence>
<evidence type="ECO:0000313" key="3">
    <source>
        <dbReference type="Proteomes" id="UP000766595"/>
    </source>
</evidence>
<reference evidence="2 3" key="1">
    <citation type="submission" date="2021-06" db="EMBL/GenBank/DDBJ databases">
        <authorList>
            <person name="Grouzdev D.S."/>
            <person name="Koziaeva V."/>
        </authorList>
    </citation>
    <scope>NUCLEOTIDE SEQUENCE [LARGE SCALE GENOMIC DNA]</scope>
    <source>
        <strain evidence="2 3">22</strain>
    </source>
</reference>
<name>A0A947GFD4_9HYPH</name>
<feature type="domain" description="PIN" evidence="1">
    <location>
        <begin position="22"/>
        <end position="51"/>
    </location>
</feature>
<dbReference type="SUPFAM" id="SSF88723">
    <property type="entry name" value="PIN domain-like"/>
    <property type="match status" value="1"/>
</dbReference>
<comment type="caution">
    <text evidence="2">The sequence shown here is derived from an EMBL/GenBank/DDBJ whole genome shotgun (WGS) entry which is preliminary data.</text>
</comment>
<evidence type="ECO:0000259" key="1">
    <source>
        <dbReference type="Pfam" id="PF01850"/>
    </source>
</evidence>
<dbReference type="Pfam" id="PF01850">
    <property type="entry name" value="PIN"/>
    <property type="match status" value="1"/>
</dbReference>
<proteinExistence type="predicted"/>
<dbReference type="Proteomes" id="UP000766595">
    <property type="component" value="Unassembled WGS sequence"/>
</dbReference>
<dbReference type="EMBL" id="JAHHZF010000019">
    <property type="protein sequence ID" value="MBT9293072.1"/>
    <property type="molecule type" value="Genomic_DNA"/>
</dbReference>